<dbReference type="InterPro" id="IPR049806">
    <property type="entry name" value="MasK-like_C"/>
</dbReference>
<dbReference type="Gene3D" id="2.60.120.1440">
    <property type="match status" value="1"/>
</dbReference>
<evidence type="ECO:0000256" key="1">
    <source>
        <dbReference type="SAM" id="Phobius"/>
    </source>
</evidence>
<evidence type="ECO:0000313" key="5">
    <source>
        <dbReference type="EMBL" id="ACX33968.1"/>
    </source>
</evidence>
<feature type="domain" description="FecR protein" evidence="2">
    <location>
        <begin position="162"/>
        <end position="260"/>
    </location>
</feature>
<name>D3W8L9_9BACT</name>
<dbReference type="PANTHER" id="PTHR38731:SF1">
    <property type="entry name" value="FECR PROTEIN DOMAIN-CONTAINING PROTEIN"/>
    <property type="match status" value="1"/>
</dbReference>
<evidence type="ECO:0000259" key="4">
    <source>
        <dbReference type="Pfam" id="PF13490"/>
    </source>
</evidence>
<keyword evidence="1" id="KW-0472">Membrane</keyword>
<proteinExistence type="predicted"/>
<organism evidence="5">
    <name type="scientific">uncultured bacterium RM35</name>
    <dbReference type="NCBI Taxonomy" id="672207"/>
    <lineage>
        <taxon>Bacteria</taxon>
        <taxon>environmental samples</taxon>
    </lineage>
</organism>
<keyword evidence="1" id="KW-0812">Transmembrane</keyword>
<reference evidence="5" key="1">
    <citation type="journal article" date="2010" name="Appl. Environ. Microbiol.">
        <title>Expanding small-molecule functional metagenomics through parallel screening of broad-host-range cosmid environmental DNA libraries in diverse proteobacteria.</title>
        <authorList>
            <person name="Craig J.W."/>
            <person name="Chang F.Y."/>
            <person name="Kim J.H."/>
            <person name="Obiajulu S.C."/>
            <person name="Brady S.F."/>
        </authorList>
    </citation>
    <scope>NUCLEOTIDE SEQUENCE</scope>
</reference>
<feature type="domain" description="PEGA" evidence="3">
    <location>
        <begin position="314"/>
        <end position="374"/>
    </location>
</feature>
<dbReference type="AlphaFoldDB" id="D3W8L9"/>
<dbReference type="Pfam" id="PF08308">
    <property type="entry name" value="PEGA"/>
    <property type="match status" value="1"/>
</dbReference>
<sequence length="479" mass="50821">MNGHIRPDRLADFARGTLAPKRAPAVEQHLAACDPCRVALDRIASAQAAMRAMREAPAPEVSSVRSEATIRWMRVSPQRAVRPGFFAAFGLAVSAAGLVLFLGRTPQPMGKAPVAYAPSLSPAAREPAPLSAMVTLVGGQVSLSRAGQKSAVEVGVSLGAADRLETQAASRVAAQWAPGSGLLLFDEASLSLERFDVGKQALRLSRGQVNVKVQPLVPTAGAVALTVTTPGHLVSVRGTWFTVAAYNTRTTVEVLEGVVEVSELDGSASTLLHAPARAVFGPGRATSAPLSAREATILRAKSEMNLIAPNVATGRLLVGSHPEGLLAVDGVELGSTPLRMLRPLGRHYVELSRKGFQPLKNWVTIGPGAPGELKLAMVRSSVIPSLDGPVPIEEMVARRQRQIRACYERSLKRDPTLSGTVSLQLRVGPEGRVTQAHVESASTLADPQVSECLQHEATSWRFATGKNATVVYPFVFRPR</sequence>
<feature type="domain" description="Putative zinc-finger" evidence="4">
    <location>
        <begin position="8"/>
        <end position="37"/>
    </location>
</feature>
<keyword evidence="1" id="KW-1133">Transmembrane helix</keyword>
<dbReference type="Pfam" id="PF04773">
    <property type="entry name" value="FecR"/>
    <property type="match status" value="1"/>
</dbReference>
<evidence type="ECO:0000259" key="3">
    <source>
        <dbReference type="Pfam" id="PF08308"/>
    </source>
</evidence>
<dbReference type="Gene3D" id="1.10.10.1320">
    <property type="entry name" value="Anti-sigma factor, zinc-finger domain"/>
    <property type="match status" value="1"/>
</dbReference>
<dbReference type="InterPro" id="IPR027383">
    <property type="entry name" value="Znf_put"/>
</dbReference>
<feature type="transmembrane region" description="Helical" evidence="1">
    <location>
        <begin position="80"/>
        <end position="103"/>
    </location>
</feature>
<dbReference type="PANTHER" id="PTHR38731">
    <property type="entry name" value="LIPL45-RELATED LIPOPROTEIN-RELATED"/>
    <property type="match status" value="1"/>
</dbReference>
<dbReference type="InterPro" id="IPR013229">
    <property type="entry name" value="PEGA"/>
</dbReference>
<dbReference type="InterPro" id="IPR041916">
    <property type="entry name" value="Anti_sigma_zinc_sf"/>
</dbReference>
<accession>D3W8L9</accession>
<dbReference type="InterPro" id="IPR006860">
    <property type="entry name" value="FecR"/>
</dbReference>
<dbReference type="Pfam" id="PF13490">
    <property type="entry name" value="zf-HC2"/>
    <property type="match status" value="1"/>
</dbReference>
<dbReference type="NCBIfam" id="NF033768">
    <property type="entry name" value="myxo_SS_tail"/>
    <property type="match status" value="1"/>
</dbReference>
<dbReference type="EMBL" id="GQ869385">
    <property type="protein sequence ID" value="ACX33968.1"/>
    <property type="molecule type" value="Genomic_DNA"/>
</dbReference>
<protein>
    <submittedName>
        <fullName evidence="5">Uncharacterized protein</fullName>
    </submittedName>
</protein>
<evidence type="ECO:0000259" key="2">
    <source>
        <dbReference type="Pfam" id="PF04773"/>
    </source>
</evidence>